<feature type="compositionally biased region" description="Polar residues" evidence="4">
    <location>
        <begin position="439"/>
        <end position="459"/>
    </location>
</feature>
<feature type="region of interest" description="Disordered" evidence="4">
    <location>
        <begin position="423"/>
        <end position="462"/>
    </location>
</feature>
<proteinExistence type="inferred from homology"/>
<organism evidence="6 7">
    <name type="scientific">Cucurbita moschata</name>
    <name type="common">Winter crookneck squash</name>
    <name type="synonym">Cucurbita pepo var. moschata</name>
    <dbReference type="NCBI Taxonomy" id="3662"/>
    <lineage>
        <taxon>Eukaryota</taxon>
        <taxon>Viridiplantae</taxon>
        <taxon>Streptophyta</taxon>
        <taxon>Embryophyta</taxon>
        <taxon>Tracheophyta</taxon>
        <taxon>Spermatophyta</taxon>
        <taxon>Magnoliopsida</taxon>
        <taxon>eudicotyledons</taxon>
        <taxon>Gunneridae</taxon>
        <taxon>Pentapetalae</taxon>
        <taxon>rosids</taxon>
        <taxon>fabids</taxon>
        <taxon>Cucurbitales</taxon>
        <taxon>Cucurbitaceae</taxon>
        <taxon>Cucurbiteae</taxon>
        <taxon>Cucurbita</taxon>
    </lineage>
</organism>
<evidence type="ECO:0000256" key="4">
    <source>
        <dbReference type="SAM" id="MobiDB-lite"/>
    </source>
</evidence>
<dbReference type="KEGG" id="cmos:111460367"/>
<dbReference type="PANTHER" id="PTHR46159:SF12">
    <property type="entry name" value="PROTEIN TESMIN_TSO1-LIKE CXC 3-RELATED"/>
    <property type="match status" value="1"/>
</dbReference>
<dbReference type="GeneID" id="111460367"/>
<dbReference type="SMR" id="A0A6J1H5S1"/>
<dbReference type="RefSeq" id="XP_022959378.1">
    <property type="nucleotide sequence ID" value="XM_023103610.1"/>
</dbReference>
<dbReference type="Pfam" id="PF03638">
    <property type="entry name" value="TCR"/>
    <property type="match status" value="2"/>
</dbReference>
<feature type="domain" description="CRC" evidence="5">
    <location>
        <begin position="288"/>
        <end position="413"/>
    </location>
</feature>
<comment type="similarity">
    <text evidence="2">Belongs to the lin-54 family.</text>
</comment>
<dbReference type="Proteomes" id="UP000504609">
    <property type="component" value="Unplaced"/>
</dbReference>
<dbReference type="PROSITE" id="PS51634">
    <property type="entry name" value="CRC"/>
    <property type="match status" value="1"/>
</dbReference>
<accession>A0A6J1H5S1</accession>
<keyword evidence="6" id="KW-1185">Reference proteome</keyword>
<protein>
    <submittedName>
        <fullName evidence="7">CRC domain-containing protein TSO1-like</fullName>
    </submittedName>
</protein>
<evidence type="ECO:0000256" key="1">
    <source>
        <dbReference type="ARBA" id="ARBA00004123"/>
    </source>
</evidence>
<reference evidence="7" key="1">
    <citation type="submission" date="2025-08" db="UniProtKB">
        <authorList>
            <consortium name="RefSeq"/>
        </authorList>
    </citation>
    <scope>IDENTIFICATION</scope>
    <source>
        <tissue evidence="7">Young leaves</tissue>
    </source>
</reference>
<dbReference type="InterPro" id="IPR033467">
    <property type="entry name" value="Tesmin/TSO1-like_CXC"/>
</dbReference>
<name>A0A6J1H5S1_CUCMO</name>
<dbReference type="PANTHER" id="PTHR46159">
    <property type="entry name" value="PROTEIN TESMIN/TSO1-LIKE CXC 2"/>
    <property type="match status" value="1"/>
</dbReference>
<feature type="compositionally biased region" description="Polar residues" evidence="4">
    <location>
        <begin position="523"/>
        <end position="542"/>
    </location>
</feature>
<feature type="region of interest" description="Disordered" evidence="4">
    <location>
        <begin position="1"/>
        <end position="24"/>
    </location>
</feature>
<feature type="region of interest" description="Disordered" evidence="4">
    <location>
        <begin position="510"/>
        <end position="558"/>
    </location>
</feature>
<feature type="compositionally biased region" description="Pro residues" evidence="4">
    <location>
        <begin position="10"/>
        <end position="20"/>
    </location>
</feature>
<evidence type="ECO:0000259" key="5">
    <source>
        <dbReference type="PROSITE" id="PS51634"/>
    </source>
</evidence>
<dbReference type="InterPro" id="IPR005172">
    <property type="entry name" value="CRC"/>
</dbReference>
<keyword evidence="3" id="KW-0539">Nucleus</keyword>
<evidence type="ECO:0000256" key="3">
    <source>
        <dbReference type="ARBA" id="ARBA00023242"/>
    </source>
</evidence>
<dbReference type="GO" id="GO:0005634">
    <property type="term" value="C:nucleus"/>
    <property type="evidence" value="ECO:0007669"/>
    <property type="project" value="UniProtKB-SubCell"/>
</dbReference>
<comment type="subcellular location">
    <subcellularLocation>
        <location evidence="1">Nucleus</location>
    </subcellularLocation>
</comment>
<sequence>MDSTPETKPTKPPPPPPPPLSKFEDSPVFNFINSLSPIKPVKSHHTVQTFNSISFPSLPVFTSLPQFSPLKSPKRPNFSNASRSPSAVSKNKGAVILMDQLLEIFVPGIPPGDDLTPRVQPPEMVNSGAGEAHGVINGDVLNRAENQPLSNLQGGNMPRRCLDFEMAGMLLPAAAAAPGDGSFRGSSSSSSSSSFRCTLPRIGLHLNALASSLKHSDSENLCSERRPGFSSSSAAIFTSNSIQDQFLFASSTPESENPQDPASLIGEDFNQINPIKNGKSMEVTGNGACKRCNCKKSRCLKLYCECFAAGVYCIEACSCLDCFNKPIHESVVLETRRQIESRNPLAFAPKVILNSDSVSELGEDSNKTPASARHKRGCNCKKSNCLKKYCECYQGGVGCSINCRCEGCKNGFGRKDESALIGTETQQEEEGREHCQKNAEVQSDEGQQNPINTAPSTQLGPRRSFISLPFHLKRRLPSSYLDDESSSRLSVRFKLDEQGIIQTEAPPKFERTTTPCEDVMPETVSNECPSSTGGVKNVSPNSKRVGLPPPQGDFRPLPSTRISRKLILQSIPSFPSFTNPNSNEWTQ</sequence>
<dbReference type="GO" id="GO:0003700">
    <property type="term" value="F:DNA-binding transcription factor activity"/>
    <property type="evidence" value="ECO:0007669"/>
    <property type="project" value="InterPro"/>
</dbReference>
<evidence type="ECO:0000313" key="6">
    <source>
        <dbReference type="Proteomes" id="UP000504609"/>
    </source>
</evidence>
<evidence type="ECO:0000313" key="7">
    <source>
        <dbReference type="RefSeq" id="XP_022959378.1"/>
    </source>
</evidence>
<dbReference type="InterPro" id="IPR044522">
    <property type="entry name" value="TSO1-like"/>
</dbReference>
<dbReference type="AlphaFoldDB" id="A0A6J1H5S1"/>
<dbReference type="SMART" id="SM01114">
    <property type="entry name" value="CXC"/>
    <property type="match status" value="2"/>
</dbReference>
<evidence type="ECO:0000256" key="2">
    <source>
        <dbReference type="ARBA" id="ARBA00007267"/>
    </source>
</evidence>
<gene>
    <name evidence="7" type="primary">LOC111460367</name>
</gene>